<evidence type="ECO:0000313" key="1">
    <source>
        <dbReference type="EMBL" id="MBB6563666.1"/>
    </source>
</evidence>
<evidence type="ECO:0000313" key="2">
    <source>
        <dbReference type="Proteomes" id="UP000575083"/>
    </source>
</evidence>
<proteinExistence type="predicted"/>
<organism evidence="1 2">
    <name type="scientific">Acidovorax soli</name>
    <dbReference type="NCBI Taxonomy" id="592050"/>
    <lineage>
        <taxon>Bacteria</taxon>
        <taxon>Pseudomonadati</taxon>
        <taxon>Pseudomonadota</taxon>
        <taxon>Betaproteobacteria</taxon>
        <taxon>Burkholderiales</taxon>
        <taxon>Comamonadaceae</taxon>
        <taxon>Acidovorax</taxon>
    </lineage>
</organism>
<dbReference type="RefSeq" id="WP_184864929.1">
    <property type="nucleotide sequence ID" value="NZ_JACHLK010000021.1"/>
</dbReference>
<sequence length="345" mass="35343">MPIQPVPAAPATVPFPGLNEKAAGTYNAAAFAWGNQMPAYAEGMKALGDNAFNNATEAKASADIAATKASESVVAADVAVIAAQTAVNSPGSMATSATSLPLASGDKVFVLVEADKDFAVGQFLVVSSLANPTVNYMTGRVKAYDKLGKTLTVGNVTPSGGGTHADWSIAVGVGPSSVPRVAYDSRATLRTMAPVQSASVIVSGLGLFTFDQGSTEIDDDETCFATGTGRWLLEAASMDVVDGWFKFQLDQLLSMPITLFGSARSVLVNVGATQNVVAATAVCYGASVGDRVLVTPPGPLQYGAGCWGAVTAPDLVTVYINNPSAANVGTNVAGIFRFIVFKESV</sequence>
<gene>
    <name evidence="1" type="ORF">HNP48_006390</name>
</gene>
<comment type="caution">
    <text evidence="1">The sequence shown here is derived from an EMBL/GenBank/DDBJ whole genome shotgun (WGS) entry which is preliminary data.</text>
</comment>
<name>A0A7X0PKT3_9BURK</name>
<reference evidence="1 2" key="1">
    <citation type="submission" date="2020-08" db="EMBL/GenBank/DDBJ databases">
        <title>Functional genomics of gut bacteria from endangered species of beetles.</title>
        <authorList>
            <person name="Carlos-Shanley C."/>
        </authorList>
    </citation>
    <scope>NUCLEOTIDE SEQUENCE [LARGE SCALE GENOMIC DNA]</scope>
    <source>
        <strain evidence="1 2">S00198</strain>
    </source>
</reference>
<dbReference type="AlphaFoldDB" id="A0A7X0PKT3"/>
<keyword evidence="2" id="KW-1185">Reference proteome</keyword>
<accession>A0A7X0PKT3</accession>
<dbReference type="EMBL" id="JACHLK010000021">
    <property type="protein sequence ID" value="MBB6563666.1"/>
    <property type="molecule type" value="Genomic_DNA"/>
</dbReference>
<protein>
    <submittedName>
        <fullName evidence="1">Uncharacterized protein</fullName>
    </submittedName>
</protein>
<dbReference type="Proteomes" id="UP000575083">
    <property type="component" value="Unassembled WGS sequence"/>
</dbReference>